<name>A0A2A5J560_RHOSG</name>
<proteinExistence type="predicted"/>
<dbReference type="AlphaFoldDB" id="A0A2A5J560"/>
<evidence type="ECO:0000313" key="2">
    <source>
        <dbReference type="EMBL" id="PCK24502.1"/>
    </source>
</evidence>
<evidence type="ECO:0000313" key="3">
    <source>
        <dbReference type="Proteomes" id="UP000230886"/>
    </source>
</evidence>
<feature type="chain" id="PRO_5038917517" description="DUF3558 domain-containing protein" evidence="1">
    <location>
        <begin position="20"/>
        <end position="83"/>
    </location>
</feature>
<organism evidence="2 3">
    <name type="scientific">Rhodococcus qingshengii</name>
    <dbReference type="NCBI Taxonomy" id="334542"/>
    <lineage>
        <taxon>Bacteria</taxon>
        <taxon>Bacillati</taxon>
        <taxon>Actinomycetota</taxon>
        <taxon>Actinomycetes</taxon>
        <taxon>Mycobacteriales</taxon>
        <taxon>Nocardiaceae</taxon>
        <taxon>Rhodococcus</taxon>
        <taxon>Rhodococcus erythropolis group</taxon>
    </lineage>
</organism>
<accession>A0A2A5J560</accession>
<feature type="signal peptide" evidence="1">
    <location>
        <begin position="1"/>
        <end position="19"/>
    </location>
</feature>
<comment type="caution">
    <text evidence="2">The sequence shown here is derived from an EMBL/GenBank/DDBJ whole genome shotgun (WGS) entry which is preliminary data.</text>
</comment>
<dbReference type="EMBL" id="NOVD01000029">
    <property type="protein sequence ID" value="PCK24502.1"/>
    <property type="molecule type" value="Genomic_DNA"/>
</dbReference>
<evidence type="ECO:0000256" key="1">
    <source>
        <dbReference type="SAM" id="SignalP"/>
    </source>
</evidence>
<dbReference type="PROSITE" id="PS51257">
    <property type="entry name" value="PROKAR_LIPOPROTEIN"/>
    <property type="match status" value="1"/>
</dbReference>
<evidence type="ECO:0008006" key="4">
    <source>
        <dbReference type="Google" id="ProtNLM"/>
    </source>
</evidence>
<dbReference type="RefSeq" id="WP_235867923.1">
    <property type="nucleotide sequence ID" value="NZ_NOVD01000029.1"/>
</dbReference>
<gene>
    <name evidence="2" type="ORF">CHR55_25780</name>
</gene>
<reference evidence="2 3" key="1">
    <citation type="submission" date="2017-07" db="EMBL/GenBank/DDBJ databases">
        <title>Draft sequence of Rhodococcus enclensis 23b-28.</title>
        <authorList>
            <person name="Besaury L."/>
            <person name="Sancelme M."/>
            <person name="Amato P."/>
            <person name="Lallement A."/>
            <person name="Delort A.-M."/>
        </authorList>
    </citation>
    <scope>NUCLEOTIDE SEQUENCE [LARGE SCALE GENOMIC DNA]</scope>
    <source>
        <strain evidence="2 3">23b-28</strain>
    </source>
</reference>
<protein>
    <recommendedName>
        <fullName evidence="4">DUF3558 domain-containing protein</fullName>
    </recommendedName>
</protein>
<keyword evidence="1" id="KW-0732">Signal</keyword>
<sequence length="83" mass="8503">MRGSVGVGRLLMAGVLVWAAAGCSSVVEGAAEPASGQEGLFDPCKDIPDSVLEEVGLDPATEEVDIAGVEQPGWKICGWSGSW</sequence>
<dbReference type="Proteomes" id="UP000230886">
    <property type="component" value="Unassembled WGS sequence"/>
</dbReference>